<proteinExistence type="inferred from homology"/>
<feature type="domain" description="Solute-binding protein family 5" evidence="5">
    <location>
        <begin position="72"/>
        <end position="474"/>
    </location>
</feature>
<dbReference type="InterPro" id="IPR039424">
    <property type="entry name" value="SBP_5"/>
</dbReference>
<evidence type="ECO:0000256" key="4">
    <source>
        <dbReference type="SAM" id="SignalP"/>
    </source>
</evidence>
<reference evidence="6 7" key="1">
    <citation type="submission" date="2023-07" db="EMBL/GenBank/DDBJ databases">
        <title>Sorghum-associated microbial communities from plants grown in Nebraska, USA.</title>
        <authorList>
            <person name="Schachtman D."/>
        </authorList>
    </citation>
    <scope>NUCLEOTIDE SEQUENCE [LARGE SCALE GENOMIC DNA]</scope>
    <source>
        <strain evidence="6 7">DS1307</strain>
    </source>
</reference>
<comment type="caution">
    <text evidence="6">The sequence shown here is derived from an EMBL/GenBank/DDBJ whole genome shotgun (WGS) entry which is preliminary data.</text>
</comment>
<dbReference type="Proteomes" id="UP001241472">
    <property type="component" value="Unassembled WGS sequence"/>
</dbReference>
<keyword evidence="4" id="KW-0732">Signal</keyword>
<protein>
    <submittedName>
        <fullName evidence="6">Peptide/nickel transport system substrate-binding protein</fullName>
    </submittedName>
</protein>
<name>A0ABT9PP91_9HYPH</name>
<dbReference type="PIRSF" id="PIRSF002741">
    <property type="entry name" value="MppA"/>
    <property type="match status" value="1"/>
</dbReference>
<dbReference type="Gene3D" id="3.10.105.10">
    <property type="entry name" value="Dipeptide-binding Protein, Domain 3"/>
    <property type="match status" value="1"/>
</dbReference>
<evidence type="ECO:0000256" key="1">
    <source>
        <dbReference type="ARBA" id="ARBA00004418"/>
    </source>
</evidence>
<sequence length="569" mass="61511">MKNLKTLLAGTVAALALAIGPAHAERGTDGDLKILFWQAVSTMNPFLSAGTKEMLASSIVIEPLARTDEKGELVPWLATEIPTVENGGVAKDLLSMTWKLKPDVKWSDGTAFTAEDVIFTWKYCTAPDGGCAQRAQYEGVKNVEAVDPHTVKITFEEPKPYPYSAFVGGQSPIIQAAQFKDCLGTKAPGCTAANFGPIGTGAFMVTDFKPNDVVTFKANPNYRDAAKPAFASITLKGGGDAASAARAVLETGEYDYAWNAQVEPEVLETMMASGKGRLEISFGTQVERINLNWTNPDPALGPKRSTAEAGPHPALKDPAVRRALSLAIDRDIIVEAGYGKSGKPTCNIVPAPEAVASTKNDSWCLKADVEGANKLLDDAGWVKGGDGIRAKDGVKLNFLYSTSTNSVRQATQELVKSMWAEIGVGAELRNASASVFFGGDPASPDTFQKFYADVLMYTNNFDGTDPEKYLAEWLCDKMPGPSNGWQGQNIPRYCNPEFDKLVGTLSKTAELEKRAELAKQLNDMLTEEGAHIPLVHRGDQSSFAVTLEGIKMNSWDSQVWNIADWHRKK</sequence>
<comment type="similarity">
    <text evidence="2">Belongs to the bacterial solute-binding protein 5 family.</text>
</comment>
<comment type="subcellular location">
    <subcellularLocation>
        <location evidence="1">Periplasm</location>
    </subcellularLocation>
</comment>
<dbReference type="SUPFAM" id="SSF53850">
    <property type="entry name" value="Periplasmic binding protein-like II"/>
    <property type="match status" value="1"/>
</dbReference>
<feature type="region of interest" description="Disordered" evidence="3">
    <location>
        <begin position="294"/>
        <end position="314"/>
    </location>
</feature>
<feature type="chain" id="PRO_5045684400" evidence="4">
    <location>
        <begin position="25"/>
        <end position="569"/>
    </location>
</feature>
<dbReference type="CDD" id="cd08513">
    <property type="entry name" value="PBP2_thermophilic_Hb8_like"/>
    <property type="match status" value="1"/>
</dbReference>
<dbReference type="EMBL" id="JAUSRF010000002">
    <property type="protein sequence ID" value="MDP9836001.1"/>
    <property type="molecule type" value="Genomic_DNA"/>
</dbReference>
<evidence type="ECO:0000259" key="5">
    <source>
        <dbReference type="Pfam" id="PF00496"/>
    </source>
</evidence>
<feature type="signal peptide" evidence="4">
    <location>
        <begin position="1"/>
        <end position="24"/>
    </location>
</feature>
<organism evidence="6 7">
    <name type="scientific">Neorhizobium huautlense</name>
    <dbReference type="NCBI Taxonomy" id="67774"/>
    <lineage>
        <taxon>Bacteria</taxon>
        <taxon>Pseudomonadati</taxon>
        <taxon>Pseudomonadota</taxon>
        <taxon>Alphaproteobacteria</taxon>
        <taxon>Hyphomicrobiales</taxon>
        <taxon>Rhizobiaceae</taxon>
        <taxon>Rhizobium/Agrobacterium group</taxon>
        <taxon>Neorhizobium</taxon>
    </lineage>
</organism>
<dbReference type="InterPro" id="IPR030678">
    <property type="entry name" value="Peptide/Ni-bd"/>
</dbReference>
<gene>
    <name evidence="6" type="ORF">J2T09_000743</name>
</gene>
<evidence type="ECO:0000256" key="2">
    <source>
        <dbReference type="ARBA" id="ARBA00005695"/>
    </source>
</evidence>
<dbReference type="Gene3D" id="3.40.190.10">
    <property type="entry name" value="Periplasmic binding protein-like II"/>
    <property type="match status" value="1"/>
</dbReference>
<dbReference type="RefSeq" id="WP_306831206.1">
    <property type="nucleotide sequence ID" value="NZ_JAUSRF010000002.1"/>
</dbReference>
<evidence type="ECO:0000313" key="7">
    <source>
        <dbReference type="Proteomes" id="UP001241472"/>
    </source>
</evidence>
<evidence type="ECO:0000256" key="3">
    <source>
        <dbReference type="SAM" id="MobiDB-lite"/>
    </source>
</evidence>
<dbReference type="PANTHER" id="PTHR30290">
    <property type="entry name" value="PERIPLASMIC BINDING COMPONENT OF ABC TRANSPORTER"/>
    <property type="match status" value="1"/>
</dbReference>
<evidence type="ECO:0000313" key="6">
    <source>
        <dbReference type="EMBL" id="MDP9836001.1"/>
    </source>
</evidence>
<dbReference type="PANTHER" id="PTHR30290:SF65">
    <property type="entry name" value="MONOACYL PHOSPHATIDYLINOSITOL TETRAMANNOSIDE-BINDING PROTEIN LPQW-RELATED"/>
    <property type="match status" value="1"/>
</dbReference>
<keyword evidence="7" id="KW-1185">Reference proteome</keyword>
<dbReference type="Pfam" id="PF00496">
    <property type="entry name" value="SBP_bac_5"/>
    <property type="match status" value="1"/>
</dbReference>
<dbReference type="InterPro" id="IPR000914">
    <property type="entry name" value="SBP_5_dom"/>
</dbReference>
<accession>A0ABT9PP91</accession>